<dbReference type="InterPro" id="IPR010982">
    <property type="entry name" value="Lambda_DNA-bd_dom_sf"/>
</dbReference>
<keyword evidence="1" id="KW-0802">TPR repeat</keyword>
<dbReference type="AlphaFoldDB" id="A0A060LWZ9"/>
<feature type="repeat" description="TPR" evidence="1">
    <location>
        <begin position="210"/>
        <end position="243"/>
    </location>
</feature>
<dbReference type="SMART" id="SM00530">
    <property type="entry name" value="HTH_XRE"/>
    <property type="match status" value="1"/>
</dbReference>
<dbReference type="PANTHER" id="PTHR37038:SF14">
    <property type="entry name" value="TRANSCRIPTIONAL ACTIVATOR"/>
    <property type="match status" value="1"/>
</dbReference>
<dbReference type="SUPFAM" id="SSF47413">
    <property type="entry name" value="lambda repressor-like DNA-binding domains"/>
    <property type="match status" value="1"/>
</dbReference>
<feature type="domain" description="HTH cro/C1-type" evidence="2">
    <location>
        <begin position="12"/>
        <end position="67"/>
    </location>
</feature>
<sequence length="308" mass="35070">MQKQTLVLGERLRTIRKMRGYTQSELAKGICTQGVISNIEGKNGKENPSSSILFQLSERLGVTMSYLYGQEESASFVTSKDIRQSEVSKIIKNLKARRDYAALNYIIENEKNKSSQLSNAEKQYLLWHEAVCSYYERKSVDEAISLFTRALDLQTTKKKADLVQRVEIELSLGSIYYEENHYSESEYMLLACLENIQELETDSSVYEVMTKIHFNLSNIYNRKEEYEKALRHAEAALNLSVSSNTLTLLGDALYQIGYTNSLIGNTQLGIDYIEKSLVIVTLQDNQKLVSIIENTLAKLKPHTSITLD</sequence>
<dbReference type="CDD" id="cd00093">
    <property type="entry name" value="HTH_XRE"/>
    <property type="match status" value="1"/>
</dbReference>
<dbReference type="PROSITE" id="PS50943">
    <property type="entry name" value="HTH_CROC1"/>
    <property type="match status" value="1"/>
</dbReference>
<dbReference type="SUPFAM" id="SSF48452">
    <property type="entry name" value="TPR-like"/>
    <property type="match status" value="1"/>
</dbReference>
<dbReference type="Pfam" id="PF18768">
    <property type="entry name" value="RNPP_C"/>
    <property type="match status" value="1"/>
</dbReference>
<dbReference type="InterPro" id="IPR019734">
    <property type="entry name" value="TPR_rpt"/>
</dbReference>
<keyword evidence="4" id="KW-1185">Reference proteome</keyword>
<dbReference type="GO" id="GO:0003677">
    <property type="term" value="F:DNA binding"/>
    <property type="evidence" value="ECO:0007669"/>
    <property type="project" value="InterPro"/>
</dbReference>
<dbReference type="KEGG" id="ble:BleG1_1722"/>
<accession>A0A060LWZ9</accession>
<dbReference type="eggNOG" id="COG1396">
    <property type="taxonomic scope" value="Bacteria"/>
</dbReference>
<organism evidence="3 4">
    <name type="scientific">Shouchella lehensis G1</name>
    <dbReference type="NCBI Taxonomy" id="1246626"/>
    <lineage>
        <taxon>Bacteria</taxon>
        <taxon>Bacillati</taxon>
        <taxon>Bacillota</taxon>
        <taxon>Bacilli</taxon>
        <taxon>Bacillales</taxon>
        <taxon>Bacillaceae</taxon>
        <taxon>Shouchella</taxon>
    </lineage>
</organism>
<protein>
    <submittedName>
        <fullName evidence="3">Transcriptional regulator</fullName>
    </submittedName>
</protein>
<dbReference type="PROSITE" id="PS50005">
    <property type="entry name" value="TPR"/>
    <property type="match status" value="1"/>
</dbReference>
<dbReference type="EMBL" id="CP003923">
    <property type="protein sequence ID" value="AIC94300.1"/>
    <property type="molecule type" value="Genomic_DNA"/>
</dbReference>
<dbReference type="RefSeq" id="WP_038479492.1">
    <property type="nucleotide sequence ID" value="NZ_CP003923.1"/>
</dbReference>
<name>A0A060LWZ9_9BACI</name>
<dbReference type="InterPro" id="IPR053163">
    <property type="entry name" value="HTH-type_regulator_Rgg"/>
</dbReference>
<dbReference type="PATRIC" id="fig|1246626.3.peg.1715"/>
<evidence type="ECO:0000256" key="1">
    <source>
        <dbReference type="PROSITE-ProRule" id="PRU00339"/>
    </source>
</evidence>
<dbReference type="OrthoDB" id="1150409at2"/>
<dbReference type="STRING" id="1246626.BleG1_1722"/>
<evidence type="ECO:0000313" key="3">
    <source>
        <dbReference type="EMBL" id="AIC94300.1"/>
    </source>
</evidence>
<dbReference type="InterPro" id="IPR011990">
    <property type="entry name" value="TPR-like_helical_dom_sf"/>
</dbReference>
<proteinExistence type="predicted"/>
<dbReference type="Pfam" id="PF01381">
    <property type="entry name" value="HTH_3"/>
    <property type="match status" value="1"/>
</dbReference>
<reference evidence="3 4" key="1">
    <citation type="journal article" date="2014" name="Gene">
        <title>A comparative genomic analysis of the alkalitolerant soil bacterium Bacillus lehensis G1.</title>
        <authorList>
            <person name="Noor Y.M."/>
            <person name="Samsulrizal N.H."/>
            <person name="Jema'on N.A."/>
            <person name="Low K.O."/>
            <person name="Ramli A.N."/>
            <person name="Alias N.I."/>
            <person name="Damis S.I."/>
            <person name="Fuzi S.F."/>
            <person name="Isa M.N."/>
            <person name="Murad A.M."/>
            <person name="Raih M.F."/>
            <person name="Bakar F.D."/>
            <person name="Najimudin N."/>
            <person name="Mahadi N.M."/>
            <person name="Illias R.M."/>
        </authorList>
    </citation>
    <scope>NUCLEOTIDE SEQUENCE [LARGE SCALE GENOMIC DNA]</scope>
    <source>
        <strain evidence="3 4">G1</strain>
    </source>
</reference>
<dbReference type="HOGENOM" id="CLU_053304_1_0_9"/>
<evidence type="ECO:0000313" key="4">
    <source>
        <dbReference type="Proteomes" id="UP000027142"/>
    </source>
</evidence>
<dbReference type="InterPro" id="IPR041315">
    <property type="entry name" value="PlcR_TPR"/>
</dbReference>
<dbReference type="InterPro" id="IPR001387">
    <property type="entry name" value="Cro/C1-type_HTH"/>
</dbReference>
<dbReference type="SMART" id="SM00028">
    <property type="entry name" value="TPR"/>
    <property type="match status" value="4"/>
</dbReference>
<gene>
    <name evidence="3" type="ORF">BleG1_1722</name>
</gene>
<dbReference type="Proteomes" id="UP000027142">
    <property type="component" value="Chromosome"/>
</dbReference>
<dbReference type="Gene3D" id="1.25.40.10">
    <property type="entry name" value="Tetratricopeptide repeat domain"/>
    <property type="match status" value="1"/>
</dbReference>
<evidence type="ECO:0000259" key="2">
    <source>
        <dbReference type="PROSITE" id="PS50943"/>
    </source>
</evidence>
<dbReference type="PANTHER" id="PTHR37038">
    <property type="entry name" value="TRANSCRIPTIONAL REGULATOR-RELATED"/>
    <property type="match status" value="1"/>
</dbReference>